<feature type="domain" description="Glycosyltransferase 2-like" evidence="6">
    <location>
        <begin position="5"/>
        <end position="131"/>
    </location>
</feature>
<reference evidence="8" key="2">
    <citation type="submission" date="2020-10" db="EMBL/GenBank/DDBJ databases">
        <title>Comparative genomics of the Acetobacterium genus.</title>
        <authorList>
            <person name="Marshall C."/>
            <person name="May H."/>
            <person name="Norman S."/>
        </authorList>
    </citation>
    <scope>NUCLEOTIDE SEQUENCE</scope>
    <source>
        <strain evidence="8">DER-2019</strain>
    </source>
</reference>
<feature type="domain" description="GtrA/DPMS transmembrane" evidence="7">
    <location>
        <begin position="225"/>
        <end position="342"/>
    </location>
</feature>
<feature type="transmembrane region" description="Helical" evidence="5">
    <location>
        <begin position="314"/>
        <end position="336"/>
    </location>
</feature>
<keyword evidence="2 5" id="KW-0812">Transmembrane</keyword>
<evidence type="ECO:0000256" key="5">
    <source>
        <dbReference type="SAM" id="Phobius"/>
    </source>
</evidence>
<name>A0A923I1M0_9FIRM</name>
<dbReference type="Pfam" id="PF04138">
    <property type="entry name" value="GtrA_DPMS_TM"/>
    <property type="match status" value="1"/>
</dbReference>
<dbReference type="PANTHER" id="PTHR10859:SF114">
    <property type="entry name" value="DOLICHOL-PHOSPHATE MANNOSYLTRANSFERASE"/>
    <property type="match status" value="1"/>
</dbReference>
<dbReference type="SUPFAM" id="SSF53448">
    <property type="entry name" value="Nucleotide-diphospho-sugar transferases"/>
    <property type="match status" value="1"/>
</dbReference>
<proteinExistence type="predicted"/>
<evidence type="ECO:0000313" key="9">
    <source>
        <dbReference type="Proteomes" id="UP000616595"/>
    </source>
</evidence>
<dbReference type="OrthoDB" id="9810303at2"/>
<keyword evidence="9" id="KW-1185">Reference proteome</keyword>
<dbReference type="RefSeq" id="WP_148567853.1">
    <property type="nucleotide sequence ID" value="NZ_RXYA01000013.1"/>
</dbReference>
<feature type="transmembrane region" description="Helical" evidence="5">
    <location>
        <begin position="231"/>
        <end position="249"/>
    </location>
</feature>
<dbReference type="EMBL" id="WJBD01000009">
    <property type="protein sequence ID" value="MBC3888388.1"/>
    <property type="molecule type" value="Genomic_DNA"/>
</dbReference>
<accession>A0A923I1M0</accession>
<gene>
    <name evidence="8" type="ORF">GH810_08705</name>
</gene>
<dbReference type="InterPro" id="IPR001173">
    <property type="entry name" value="Glyco_trans_2-like"/>
</dbReference>
<dbReference type="GO" id="GO:0000271">
    <property type="term" value="P:polysaccharide biosynthetic process"/>
    <property type="evidence" value="ECO:0007669"/>
    <property type="project" value="InterPro"/>
</dbReference>
<dbReference type="Proteomes" id="UP000616595">
    <property type="component" value="Unassembled WGS sequence"/>
</dbReference>
<keyword evidence="3 5" id="KW-1133">Transmembrane helix</keyword>
<protein>
    <submittedName>
        <fullName evidence="8">Glycosyltransferase</fullName>
    </submittedName>
</protein>
<dbReference type="GO" id="GO:0006487">
    <property type="term" value="P:protein N-linked glycosylation"/>
    <property type="evidence" value="ECO:0007669"/>
    <property type="project" value="TreeGrafter"/>
</dbReference>
<dbReference type="PANTHER" id="PTHR10859">
    <property type="entry name" value="GLYCOSYL TRANSFERASE"/>
    <property type="match status" value="1"/>
</dbReference>
<dbReference type="Gene3D" id="3.90.550.10">
    <property type="entry name" value="Spore Coat Polysaccharide Biosynthesis Protein SpsA, Chain A"/>
    <property type="match status" value="1"/>
</dbReference>
<sequence length="352" mass="39944">MESVLIIPALNPDEKLITLVEKLKQNDIRIVIINDGSEEKYDNIFKLLKYKFRCELCTHTKNMGKGVALKTGIRYASLKYPDCSGYVTADADGQHSTEDILKVADTLDKNPDSLVLGTRDFDKKNIPFKSRWGNRITSFVFLLSTSHQCSDTQTGLRGIPKQFTEMCLSIPGDRYEYEMNMLLETGKNGIPFIYVPIETIYLEDNKSSHFHAIKDSVCIYLNILKFSLSSLASAIIDLTLFTVFVNYLFGTGSAGILAATVTARVMSGCVNFMINKHWVFQSKNNNSSEVLQYMVLFFSQMMLSWLFVTCLSNLSVNLTIIKILVDSSLFLLSYQIQKNLIFHKKRKGYNLK</sequence>
<dbReference type="InterPro" id="IPR029044">
    <property type="entry name" value="Nucleotide-diphossugar_trans"/>
</dbReference>
<evidence type="ECO:0000259" key="7">
    <source>
        <dbReference type="Pfam" id="PF04138"/>
    </source>
</evidence>
<evidence type="ECO:0000256" key="4">
    <source>
        <dbReference type="ARBA" id="ARBA00023136"/>
    </source>
</evidence>
<evidence type="ECO:0000256" key="1">
    <source>
        <dbReference type="ARBA" id="ARBA00004141"/>
    </source>
</evidence>
<comment type="caution">
    <text evidence="8">The sequence shown here is derived from an EMBL/GenBank/DDBJ whole genome shotgun (WGS) entry which is preliminary data.</text>
</comment>
<evidence type="ECO:0000259" key="6">
    <source>
        <dbReference type="Pfam" id="PF00535"/>
    </source>
</evidence>
<evidence type="ECO:0000256" key="3">
    <source>
        <dbReference type="ARBA" id="ARBA00022989"/>
    </source>
</evidence>
<organism evidence="8 9">
    <name type="scientific">Acetobacterium paludosum</name>
    <dbReference type="NCBI Taxonomy" id="52693"/>
    <lineage>
        <taxon>Bacteria</taxon>
        <taxon>Bacillati</taxon>
        <taxon>Bacillota</taxon>
        <taxon>Clostridia</taxon>
        <taxon>Eubacteriales</taxon>
        <taxon>Eubacteriaceae</taxon>
        <taxon>Acetobacterium</taxon>
    </lineage>
</organism>
<dbReference type="GO" id="GO:0016020">
    <property type="term" value="C:membrane"/>
    <property type="evidence" value="ECO:0007669"/>
    <property type="project" value="UniProtKB-SubCell"/>
</dbReference>
<dbReference type="AlphaFoldDB" id="A0A923I1M0"/>
<comment type="subcellular location">
    <subcellularLocation>
        <location evidence="1">Membrane</location>
        <topology evidence="1">Multi-pass membrane protein</topology>
    </subcellularLocation>
</comment>
<keyword evidence="4 5" id="KW-0472">Membrane</keyword>
<dbReference type="Pfam" id="PF00535">
    <property type="entry name" value="Glycos_transf_2"/>
    <property type="match status" value="1"/>
</dbReference>
<dbReference type="InterPro" id="IPR007267">
    <property type="entry name" value="GtrA_DPMS_TM"/>
</dbReference>
<evidence type="ECO:0000313" key="8">
    <source>
        <dbReference type="EMBL" id="MBC3888388.1"/>
    </source>
</evidence>
<evidence type="ECO:0000256" key="2">
    <source>
        <dbReference type="ARBA" id="ARBA00022692"/>
    </source>
</evidence>
<reference evidence="8" key="1">
    <citation type="submission" date="2019-10" db="EMBL/GenBank/DDBJ databases">
        <authorList>
            <person name="Ross D.E."/>
            <person name="Gulliver D."/>
        </authorList>
    </citation>
    <scope>NUCLEOTIDE SEQUENCE</scope>
    <source>
        <strain evidence="8">DER-2019</strain>
    </source>
</reference>
<dbReference type="CDD" id="cd04179">
    <property type="entry name" value="DPM_DPG-synthase_like"/>
    <property type="match status" value="1"/>
</dbReference>